<feature type="transmembrane region" description="Helical" evidence="1">
    <location>
        <begin position="367"/>
        <end position="383"/>
    </location>
</feature>
<dbReference type="RefSeq" id="WP_086844967.1">
    <property type="nucleotide sequence ID" value="NZ_BAAASE010000004.1"/>
</dbReference>
<name>A0ABP5VES6_9ACTN</name>
<feature type="transmembrane region" description="Helical" evidence="1">
    <location>
        <begin position="182"/>
        <end position="202"/>
    </location>
</feature>
<feature type="transmembrane region" description="Helical" evidence="1">
    <location>
        <begin position="112"/>
        <end position="136"/>
    </location>
</feature>
<feature type="transmembrane region" description="Helical" evidence="1">
    <location>
        <begin position="21"/>
        <end position="40"/>
    </location>
</feature>
<feature type="transmembrane region" description="Helical" evidence="1">
    <location>
        <begin position="494"/>
        <end position="514"/>
    </location>
</feature>
<evidence type="ECO:0008006" key="4">
    <source>
        <dbReference type="Google" id="ProtNLM"/>
    </source>
</evidence>
<reference evidence="3" key="1">
    <citation type="journal article" date="2019" name="Int. J. Syst. Evol. Microbiol.">
        <title>The Global Catalogue of Microorganisms (GCM) 10K type strain sequencing project: providing services to taxonomists for standard genome sequencing and annotation.</title>
        <authorList>
            <consortium name="The Broad Institute Genomics Platform"/>
            <consortium name="The Broad Institute Genome Sequencing Center for Infectious Disease"/>
            <person name="Wu L."/>
            <person name="Ma J."/>
        </authorList>
    </citation>
    <scope>NUCLEOTIDE SEQUENCE [LARGE SCALE GENOMIC DNA]</scope>
    <source>
        <strain evidence="3">JCM 4358</strain>
    </source>
</reference>
<feature type="transmembrane region" description="Helical" evidence="1">
    <location>
        <begin position="430"/>
        <end position="450"/>
    </location>
</feature>
<gene>
    <name evidence="2" type="ORF">GCM10010255_35110</name>
</gene>
<accession>A0ABP5VES6</accession>
<feature type="transmembrane region" description="Helical" evidence="1">
    <location>
        <begin position="148"/>
        <end position="170"/>
    </location>
</feature>
<feature type="transmembrane region" description="Helical" evidence="1">
    <location>
        <begin position="389"/>
        <end position="409"/>
    </location>
</feature>
<keyword evidence="1" id="KW-0812">Transmembrane</keyword>
<comment type="caution">
    <text evidence="2">The sequence shown here is derived from an EMBL/GenBank/DDBJ whole genome shotgun (WGS) entry which is preliminary data.</text>
</comment>
<dbReference type="Proteomes" id="UP001499986">
    <property type="component" value="Unassembled WGS sequence"/>
</dbReference>
<organism evidence="2 3">
    <name type="scientific">Streptomyces coeruleofuscus</name>
    <dbReference type="NCBI Taxonomy" id="66879"/>
    <lineage>
        <taxon>Bacteria</taxon>
        <taxon>Bacillati</taxon>
        <taxon>Actinomycetota</taxon>
        <taxon>Actinomycetes</taxon>
        <taxon>Kitasatosporales</taxon>
        <taxon>Streptomycetaceae</taxon>
        <taxon>Streptomyces</taxon>
    </lineage>
</organism>
<evidence type="ECO:0000256" key="1">
    <source>
        <dbReference type="SAM" id="Phobius"/>
    </source>
</evidence>
<feature type="transmembrane region" description="Helical" evidence="1">
    <location>
        <begin position="60"/>
        <end position="80"/>
    </location>
</feature>
<sequence length="544" mass="55901">MAKTMGAVALADFRERRRRPAYLVVLLGTLALGLLAAPLGDADFQIFQMGDYRGLYTSGYVGVVTALGGAVWLALAGFSITRGSVPKDERTGVGQILAATPISRISYLLGKFFSNLLVLGSMLLALALTAVGMQLLKGESYRIDVVRLLIPFVLITLPLLALVAACAVLFDTVPGLRGGAGALVWFAVWLGGIMMAQSAGGYDLLSMGRISDSMRTAIEASGASDEAAEAVRFGVGLTAADKELVTFDWAGLGPGDLGGGLLANTVLLLAGAVLLAAVAALWFRRFDPATPSGGAAALLAGTGAAGTGSAADTGGTASGPGEFGDQQAGRGASFELDPARMTPVRHGGSFASVAIGELRVLLQGIRLWWWAGLAAIAVVSALIDRENVVVPMLALAMLWPVLIWSRMGNHADAGNIDDLLAACPGAKRRLFAGLLAGIVLAVVAAAVPLLRLTLAGDMTAVAAGFGGVLLVPALALLCGVLSRGPRLFQALYPLLWYAMFNGIPELDFLGSTPSTGPSPALVMAVAIALALLGLAGDAVRRARR</sequence>
<feature type="transmembrane region" description="Helical" evidence="1">
    <location>
        <begin position="520"/>
        <end position="539"/>
    </location>
</feature>
<keyword evidence="3" id="KW-1185">Reference proteome</keyword>
<feature type="transmembrane region" description="Helical" evidence="1">
    <location>
        <begin position="261"/>
        <end position="283"/>
    </location>
</feature>
<proteinExistence type="predicted"/>
<feature type="transmembrane region" description="Helical" evidence="1">
    <location>
        <begin position="462"/>
        <end position="482"/>
    </location>
</feature>
<evidence type="ECO:0000313" key="2">
    <source>
        <dbReference type="EMBL" id="GAA2399523.1"/>
    </source>
</evidence>
<dbReference type="EMBL" id="BAAASE010000004">
    <property type="protein sequence ID" value="GAA2399523.1"/>
    <property type="molecule type" value="Genomic_DNA"/>
</dbReference>
<keyword evidence="1" id="KW-0472">Membrane</keyword>
<keyword evidence="1" id="KW-1133">Transmembrane helix</keyword>
<protein>
    <recommendedName>
        <fullName evidence="4">ABC transporter permease</fullName>
    </recommendedName>
</protein>
<evidence type="ECO:0000313" key="3">
    <source>
        <dbReference type="Proteomes" id="UP001499986"/>
    </source>
</evidence>